<keyword evidence="4" id="KW-1185">Reference proteome</keyword>
<dbReference type="Proteomes" id="UP000738349">
    <property type="component" value="Unassembled WGS sequence"/>
</dbReference>
<proteinExistence type="predicted"/>
<evidence type="ECO:0000256" key="1">
    <source>
        <dbReference type="SAM" id="MobiDB-lite"/>
    </source>
</evidence>
<dbReference type="AlphaFoldDB" id="A0A9P9J484"/>
<feature type="transmembrane region" description="Helical" evidence="2">
    <location>
        <begin position="34"/>
        <end position="54"/>
    </location>
</feature>
<sequence>MNPPHSGAVAPGPNTPTPSTPRSRWPLKHSRADTSLLVAIIGLVIAAVSIIPGFRGARLSRDTLDLAQWTALKDYIKACNNKLVSPSSLTPRADHKISTDLYRRQRVCLLQVAKMPSTCHSLHLHMLRSIPPPTFVPFLNADLRTNPTSSLTSRHHK</sequence>
<feature type="region of interest" description="Disordered" evidence="1">
    <location>
        <begin position="1"/>
        <end position="27"/>
    </location>
</feature>
<dbReference type="EMBL" id="JAGMUV010000011">
    <property type="protein sequence ID" value="KAH7140659.1"/>
    <property type="molecule type" value="Genomic_DNA"/>
</dbReference>
<evidence type="ECO:0000256" key="2">
    <source>
        <dbReference type="SAM" id="Phobius"/>
    </source>
</evidence>
<gene>
    <name evidence="3" type="ORF">EDB81DRAFT_60963</name>
</gene>
<accession>A0A9P9J484</accession>
<keyword evidence="2" id="KW-0472">Membrane</keyword>
<name>A0A9P9J484_9HYPO</name>
<dbReference type="OrthoDB" id="194358at2759"/>
<protein>
    <submittedName>
        <fullName evidence="3">Uncharacterized protein</fullName>
    </submittedName>
</protein>
<evidence type="ECO:0000313" key="3">
    <source>
        <dbReference type="EMBL" id="KAH7140659.1"/>
    </source>
</evidence>
<organism evidence="3 4">
    <name type="scientific">Dactylonectria macrodidyma</name>
    <dbReference type="NCBI Taxonomy" id="307937"/>
    <lineage>
        <taxon>Eukaryota</taxon>
        <taxon>Fungi</taxon>
        <taxon>Dikarya</taxon>
        <taxon>Ascomycota</taxon>
        <taxon>Pezizomycotina</taxon>
        <taxon>Sordariomycetes</taxon>
        <taxon>Hypocreomycetidae</taxon>
        <taxon>Hypocreales</taxon>
        <taxon>Nectriaceae</taxon>
        <taxon>Dactylonectria</taxon>
    </lineage>
</organism>
<keyword evidence="2" id="KW-1133">Transmembrane helix</keyword>
<comment type="caution">
    <text evidence="3">The sequence shown here is derived from an EMBL/GenBank/DDBJ whole genome shotgun (WGS) entry which is preliminary data.</text>
</comment>
<evidence type="ECO:0000313" key="4">
    <source>
        <dbReference type="Proteomes" id="UP000738349"/>
    </source>
</evidence>
<reference evidence="3" key="1">
    <citation type="journal article" date="2021" name="Nat. Commun.">
        <title>Genetic determinants of endophytism in the Arabidopsis root mycobiome.</title>
        <authorList>
            <person name="Mesny F."/>
            <person name="Miyauchi S."/>
            <person name="Thiergart T."/>
            <person name="Pickel B."/>
            <person name="Atanasova L."/>
            <person name="Karlsson M."/>
            <person name="Huettel B."/>
            <person name="Barry K.W."/>
            <person name="Haridas S."/>
            <person name="Chen C."/>
            <person name="Bauer D."/>
            <person name="Andreopoulos W."/>
            <person name="Pangilinan J."/>
            <person name="LaButti K."/>
            <person name="Riley R."/>
            <person name="Lipzen A."/>
            <person name="Clum A."/>
            <person name="Drula E."/>
            <person name="Henrissat B."/>
            <person name="Kohler A."/>
            <person name="Grigoriev I.V."/>
            <person name="Martin F.M."/>
            <person name="Hacquard S."/>
        </authorList>
    </citation>
    <scope>NUCLEOTIDE SEQUENCE</scope>
    <source>
        <strain evidence="3">MPI-CAGE-AT-0147</strain>
    </source>
</reference>
<keyword evidence="2" id="KW-0812">Transmembrane</keyword>